<evidence type="ECO:0000313" key="2">
    <source>
        <dbReference type="EMBL" id="CAH2225656.1"/>
    </source>
</evidence>
<dbReference type="EMBL" id="OW240912">
    <property type="protein sequence ID" value="CAH2225656.1"/>
    <property type="molecule type" value="Genomic_DNA"/>
</dbReference>
<feature type="compositionally biased region" description="Polar residues" evidence="1">
    <location>
        <begin position="1"/>
        <end position="18"/>
    </location>
</feature>
<gene>
    <name evidence="2" type="ORF">PECUL_23A018368</name>
</gene>
<protein>
    <submittedName>
        <fullName evidence="2">Uncharacterized protein</fullName>
    </submittedName>
</protein>
<evidence type="ECO:0000256" key="1">
    <source>
        <dbReference type="SAM" id="MobiDB-lite"/>
    </source>
</evidence>
<sequence length="145" mass="16411">MKRTAQQDGANSDAQSLISEGPSEPDLNPDTLGDKPVINKGIYKVIQDLRSTIHKDFQQITSSIHKDHADLGERTNHLEHKTEELCTAHNDVADRIQRLEEEHVMMKNNVRFRGIADSITADQLLAYISTMCQVLVLELQDTEYI</sequence>
<feature type="region of interest" description="Disordered" evidence="1">
    <location>
        <begin position="1"/>
        <end position="35"/>
    </location>
</feature>
<organism evidence="2 3">
    <name type="scientific">Pelobates cultripes</name>
    <name type="common">Western spadefoot toad</name>
    <dbReference type="NCBI Taxonomy" id="61616"/>
    <lineage>
        <taxon>Eukaryota</taxon>
        <taxon>Metazoa</taxon>
        <taxon>Chordata</taxon>
        <taxon>Craniata</taxon>
        <taxon>Vertebrata</taxon>
        <taxon>Euteleostomi</taxon>
        <taxon>Amphibia</taxon>
        <taxon>Batrachia</taxon>
        <taxon>Anura</taxon>
        <taxon>Pelobatoidea</taxon>
        <taxon>Pelobatidae</taxon>
        <taxon>Pelobates</taxon>
    </lineage>
</organism>
<dbReference type="AlphaFoldDB" id="A0AAD1VRM5"/>
<keyword evidence="3" id="KW-1185">Reference proteome</keyword>
<name>A0AAD1VRM5_PELCU</name>
<feature type="non-terminal residue" evidence="2">
    <location>
        <position position="145"/>
    </location>
</feature>
<reference evidence="2" key="1">
    <citation type="submission" date="2022-03" db="EMBL/GenBank/DDBJ databases">
        <authorList>
            <person name="Alioto T."/>
            <person name="Alioto T."/>
            <person name="Gomez Garrido J."/>
        </authorList>
    </citation>
    <scope>NUCLEOTIDE SEQUENCE</scope>
</reference>
<evidence type="ECO:0000313" key="3">
    <source>
        <dbReference type="Proteomes" id="UP001295444"/>
    </source>
</evidence>
<accession>A0AAD1VRM5</accession>
<dbReference type="Proteomes" id="UP001295444">
    <property type="component" value="Chromosome 01"/>
</dbReference>
<proteinExistence type="predicted"/>